<evidence type="ECO:0000256" key="5">
    <source>
        <dbReference type="ARBA" id="ARBA00023157"/>
    </source>
</evidence>
<dbReference type="InterPro" id="IPR019826">
    <property type="entry name" value="Carboxylesterase_B_AS"/>
</dbReference>
<dbReference type="EC" id="3.1.1.-" evidence="9"/>
<dbReference type="GO" id="GO:0019695">
    <property type="term" value="P:choline metabolic process"/>
    <property type="evidence" value="ECO:0007669"/>
    <property type="project" value="TreeGrafter"/>
</dbReference>
<proteinExistence type="inferred from homology"/>
<dbReference type="Pfam" id="PF00135">
    <property type="entry name" value="COesterase"/>
    <property type="match status" value="1"/>
</dbReference>
<evidence type="ECO:0000256" key="3">
    <source>
        <dbReference type="ARBA" id="ARBA00022801"/>
    </source>
</evidence>
<feature type="active site" description="Acyl-ester intermediate" evidence="8">
    <location>
        <position position="210"/>
    </location>
</feature>
<name>A0A7R9LI80_9ACAR</name>
<evidence type="ECO:0000256" key="8">
    <source>
        <dbReference type="PIRSR" id="PIRSR600997-1"/>
    </source>
</evidence>
<dbReference type="InterPro" id="IPR000997">
    <property type="entry name" value="Cholinesterase"/>
</dbReference>
<reference evidence="11" key="1">
    <citation type="submission" date="2020-11" db="EMBL/GenBank/DDBJ databases">
        <authorList>
            <person name="Tran Van P."/>
        </authorList>
    </citation>
    <scope>NUCLEOTIDE SEQUENCE</scope>
</reference>
<evidence type="ECO:0000256" key="7">
    <source>
        <dbReference type="ARBA" id="ARBA00048484"/>
    </source>
</evidence>
<dbReference type="PRINTS" id="PR00878">
    <property type="entry name" value="CHOLNESTRASE"/>
</dbReference>
<sequence length="494" mass="55568">MIFNNNFIDCELVSTQLTDSTKIIGEKFKVVDKEVYRFLGISYASAPVGDLRFKKPAPVDSYGDTDVYNATQMPSPCINYLNGVDPSEMPWSSPLPGDEDCLYLNIWSPNISGDITKKLYPVMVWIYGGAFQTGSIDLDLYDGQTLATTGDVVVVTFNYRTGVFGLFYDGSDEAPGNLVLHDQRMALQWVHNNIQKFGGDPQKVTLFGESAGSISVGIHLLSPESSNLFQRAILQSGSPYHNIGGLPSEVALKQSKLIAKDANCLTPQEVIDLNCMRRMSSNQIIAIYKDIYTRGIALQLIFGDEISQRHPIHALDRRLVNVTDVLIGTNRNEGSSILFMGVPDMFSRRAPINITKTYAIQFIKAMSESWWLGALSDHQFLQITEYYMSAIDEDDYVSVRQSLVDIIGDSLFICPSVYLAESLSQINGSKVFYYQFTHIKHFGNHWGQWMGSPHFDEIQYVFGLPLRYPHRYSEPEMQLSMNLMKSWSSFARNG</sequence>
<keyword evidence="6" id="KW-0325">Glycoprotein</keyword>
<feature type="active site" description="Charge relay system" evidence="8">
    <location>
        <position position="454"/>
    </location>
</feature>
<protein>
    <recommendedName>
        <fullName evidence="9">Carboxylic ester hydrolase</fullName>
        <ecNumber evidence="9">3.1.1.-</ecNumber>
    </recommendedName>
</protein>
<accession>A0A7R9LI80</accession>
<dbReference type="Proteomes" id="UP000728032">
    <property type="component" value="Unassembled WGS sequence"/>
</dbReference>
<dbReference type="EMBL" id="CAJPVJ010000720">
    <property type="protein sequence ID" value="CAG2163237.1"/>
    <property type="molecule type" value="Genomic_DNA"/>
</dbReference>
<dbReference type="GO" id="GO:0005615">
    <property type="term" value="C:extracellular space"/>
    <property type="evidence" value="ECO:0007669"/>
    <property type="project" value="TreeGrafter"/>
</dbReference>
<comment type="similarity">
    <text evidence="1 9">Belongs to the type-B carboxylesterase/lipase family.</text>
</comment>
<dbReference type="PANTHER" id="PTHR43918:SF4">
    <property type="entry name" value="CARBOXYLIC ESTER HYDROLASE"/>
    <property type="match status" value="1"/>
</dbReference>
<organism evidence="11">
    <name type="scientific">Oppiella nova</name>
    <dbReference type="NCBI Taxonomy" id="334625"/>
    <lineage>
        <taxon>Eukaryota</taxon>
        <taxon>Metazoa</taxon>
        <taxon>Ecdysozoa</taxon>
        <taxon>Arthropoda</taxon>
        <taxon>Chelicerata</taxon>
        <taxon>Arachnida</taxon>
        <taxon>Acari</taxon>
        <taxon>Acariformes</taxon>
        <taxon>Sarcoptiformes</taxon>
        <taxon>Oribatida</taxon>
        <taxon>Brachypylina</taxon>
        <taxon>Oppioidea</taxon>
        <taxon>Oppiidae</taxon>
        <taxon>Oppiella</taxon>
    </lineage>
</organism>
<dbReference type="InterPro" id="IPR050654">
    <property type="entry name" value="AChE-related_enzymes"/>
</dbReference>
<keyword evidence="12" id="KW-1185">Reference proteome</keyword>
<dbReference type="InterPro" id="IPR002018">
    <property type="entry name" value="CarbesteraseB"/>
</dbReference>
<comment type="catalytic activity">
    <reaction evidence="7">
        <text>acetylcholine + H2O = choline + acetate + H(+)</text>
        <dbReference type="Rhea" id="RHEA:17561"/>
        <dbReference type="ChEBI" id="CHEBI:15354"/>
        <dbReference type="ChEBI" id="CHEBI:15355"/>
        <dbReference type="ChEBI" id="CHEBI:15377"/>
        <dbReference type="ChEBI" id="CHEBI:15378"/>
        <dbReference type="ChEBI" id="CHEBI:30089"/>
        <dbReference type="EC" id="3.1.1.7"/>
    </reaction>
</comment>
<dbReference type="OrthoDB" id="408631at2759"/>
<dbReference type="AlphaFoldDB" id="A0A7R9LI80"/>
<dbReference type="GO" id="GO:0003990">
    <property type="term" value="F:acetylcholinesterase activity"/>
    <property type="evidence" value="ECO:0007669"/>
    <property type="project" value="UniProtKB-EC"/>
</dbReference>
<keyword evidence="3 9" id="KW-0378">Hydrolase</keyword>
<evidence type="ECO:0000256" key="9">
    <source>
        <dbReference type="RuleBase" id="RU361235"/>
    </source>
</evidence>
<evidence type="ECO:0000313" key="11">
    <source>
        <dbReference type="EMBL" id="CAD7640911.1"/>
    </source>
</evidence>
<keyword evidence="2" id="KW-0719">Serine esterase</keyword>
<keyword evidence="4" id="KW-0531">Neurotransmitter degradation</keyword>
<evidence type="ECO:0000256" key="2">
    <source>
        <dbReference type="ARBA" id="ARBA00022487"/>
    </source>
</evidence>
<dbReference type="SUPFAM" id="SSF53474">
    <property type="entry name" value="alpha/beta-Hydrolases"/>
    <property type="match status" value="1"/>
</dbReference>
<dbReference type="GO" id="GO:0006581">
    <property type="term" value="P:acetylcholine catabolic process"/>
    <property type="evidence" value="ECO:0007669"/>
    <property type="project" value="TreeGrafter"/>
</dbReference>
<dbReference type="InterPro" id="IPR019819">
    <property type="entry name" value="Carboxylesterase_B_CS"/>
</dbReference>
<dbReference type="PROSITE" id="PS00941">
    <property type="entry name" value="CARBOXYLESTERASE_B_2"/>
    <property type="match status" value="1"/>
</dbReference>
<dbReference type="Gene3D" id="3.40.50.1820">
    <property type="entry name" value="alpha/beta hydrolase"/>
    <property type="match status" value="1"/>
</dbReference>
<evidence type="ECO:0000256" key="4">
    <source>
        <dbReference type="ARBA" id="ARBA00022867"/>
    </source>
</evidence>
<gene>
    <name evidence="11" type="ORF">ONB1V03_LOCUS2821</name>
</gene>
<evidence type="ECO:0000313" key="12">
    <source>
        <dbReference type="Proteomes" id="UP000728032"/>
    </source>
</evidence>
<evidence type="ECO:0000256" key="6">
    <source>
        <dbReference type="ARBA" id="ARBA00023180"/>
    </source>
</evidence>
<dbReference type="FunFam" id="3.40.50.1820:FF:000029">
    <property type="entry name" value="Acetylcholinesterase"/>
    <property type="match status" value="1"/>
</dbReference>
<feature type="domain" description="Carboxylesterase type B" evidence="10">
    <location>
        <begin position="17"/>
        <end position="494"/>
    </location>
</feature>
<dbReference type="GO" id="GO:0005886">
    <property type="term" value="C:plasma membrane"/>
    <property type="evidence" value="ECO:0007669"/>
    <property type="project" value="TreeGrafter"/>
</dbReference>
<dbReference type="PROSITE" id="PS00122">
    <property type="entry name" value="CARBOXYLESTERASE_B_1"/>
    <property type="match status" value="1"/>
</dbReference>
<evidence type="ECO:0000259" key="10">
    <source>
        <dbReference type="Pfam" id="PF00135"/>
    </source>
</evidence>
<evidence type="ECO:0000256" key="1">
    <source>
        <dbReference type="ARBA" id="ARBA00005964"/>
    </source>
</evidence>
<feature type="active site" description="Charge relay system" evidence="8">
    <location>
        <position position="333"/>
    </location>
</feature>
<dbReference type="InterPro" id="IPR029058">
    <property type="entry name" value="AB_hydrolase_fold"/>
</dbReference>
<keyword evidence="5" id="KW-1015">Disulfide bond</keyword>
<dbReference type="PANTHER" id="PTHR43918">
    <property type="entry name" value="ACETYLCHOLINESTERASE"/>
    <property type="match status" value="1"/>
</dbReference>
<dbReference type="EMBL" id="OC915545">
    <property type="protein sequence ID" value="CAD7640911.1"/>
    <property type="molecule type" value="Genomic_DNA"/>
</dbReference>